<accession>A0AAV7RMW0</accession>
<dbReference type="EMBL" id="JANPWB010000009">
    <property type="protein sequence ID" value="KAJ1153330.1"/>
    <property type="molecule type" value="Genomic_DNA"/>
</dbReference>
<dbReference type="AlphaFoldDB" id="A0AAV7RMW0"/>
<protein>
    <submittedName>
        <fullName evidence="2">Uncharacterized protein</fullName>
    </submittedName>
</protein>
<gene>
    <name evidence="2" type="ORF">NDU88_006091</name>
</gene>
<reference evidence="2" key="1">
    <citation type="journal article" date="2022" name="bioRxiv">
        <title>Sequencing and chromosome-scale assembly of the giantPleurodeles waltlgenome.</title>
        <authorList>
            <person name="Brown T."/>
            <person name="Elewa A."/>
            <person name="Iarovenko S."/>
            <person name="Subramanian E."/>
            <person name="Araus A.J."/>
            <person name="Petzold A."/>
            <person name="Susuki M."/>
            <person name="Suzuki K.-i.T."/>
            <person name="Hayashi T."/>
            <person name="Toyoda A."/>
            <person name="Oliveira C."/>
            <person name="Osipova E."/>
            <person name="Leigh N.D."/>
            <person name="Simon A."/>
            <person name="Yun M.H."/>
        </authorList>
    </citation>
    <scope>NUCLEOTIDE SEQUENCE</scope>
    <source>
        <strain evidence="2">20211129_DDA</strain>
        <tissue evidence="2">Liver</tissue>
    </source>
</reference>
<evidence type="ECO:0000256" key="1">
    <source>
        <dbReference type="SAM" id="MobiDB-lite"/>
    </source>
</evidence>
<evidence type="ECO:0000313" key="3">
    <source>
        <dbReference type="Proteomes" id="UP001066276"/>
    </source>
</evidence>
<evidence type="ECO:0000313" key="2">
    <source>
        <dbReference type="EMBL" id="KAJ1153330.1"/>
    </source>
</evidence>
<keyword evidence="3" id="KW-1185">Reference proteome</keyword>
<name>A0AAV7RMW0_PLEWA</name>
<proteinExistence type="predicted"/>
<organism evidence="2 3">
    <name type="scientific">Pleurodeles waltl</name>
    <name type="common">Iberian ribbed newt</name>
    <dbReference type="NCBI Taxonomy" id="8319"/>
    <lineage>
        <taxon>Eukaryota</taxon>
        <taxon>Metazoa</taxon>
        <taxon>Chordata</taxon>
        <taxon>Craniata</taxon>
        <taxon>Vertebrata</taxon>
        <taxon>Euteleostomi</taxon>
        <taxon>Amphibia</taxon>
        <taxon>Batrachia</taxon>
        <taxon>Caudata</taxon>
        <taxon>Salamandroidea</taxon>
        <taxon>Salamandridae</taxon>
        <taxon>Pleurodelinae</taxon>
        <taxon>Pleurodeles</taxon>
    </lineage>
</organism>
<feature type="region of interest" description="Disordered" evidence="1">
    <location>
        <begin position="1"/>
        <end position="24"/>
    </location>
</feature>
<comment type="caution">
    <text evidence="2">The sequence shown here is derived from an EMBL/GenBank/DDBJ whole genome shotgun (WGS) entry which is preliminary data.</text>
</comment>
<feature type="compositionally biased region" description="Gly residues" evidence="1">
    <location>
        <begin position="1"/>
        <end position="11"/>
    </location>
</feature>
<dbReference type="Proteomes" id="UP001066276">
    <property type="component" value="Chromosome 5"/>
</dbReference>
<sequence length="191" mass="18458">MLFSTGSGGGLVPRVHHSPRDGPSSVTAPAAHGLAVLELAVLALFSGACHGGLCPVQRCLPCSAVLAMAVCALFSGACHGGLCPVQRCLPCSAVLAMAVCALFSGACHGGPSLPSGAVAAGALLGTDSGGGLLASDDGAALLGTESGGGLLASDDGAGGGLLGSGDDGGLLRRTALPRLWRFLPHLGRSHS</sequence>